<dbReference type="Pfam" id="PF15370">
    <property type="entry name" value="NOPCHAP1"/>
    <property type="match status" value="1"/>
</dbReference>
<name>A0AB34JGW9_PRYPA</name>
<feature type="compositionally biased region" description="Polar residues" evidence="1">
    <location>
        <begin position="140"/>
        <end position="152"/>
    </location>
</feature>
<dbReference type="AlphaFoldDB" id="A0AB34JGW9"/>
<organism evidence="2 3">
    <name type="scientific">Prymnesium parvum</name>
    <name type="common">Toxic golden alga</name>
    <dbReference type="NCBI Taxonomy" id="97485"/>
    <lineage>
        <taxon>Eukaryota</taxon>
        <taxon>Haptista</taxon>
        <taxon>Haptophyta</taxon>
        <taxon>Prymnesiophyceae</taxon>
        <taxon>Prymnesiales</taxon>
        <taxon>Prymnesiaceae</taxon>
        <taxon>Prymnesium</taxon>
    </lineage>
</organism>
<dbReference type="PANTHER" id="PTHR28674:SF1">
    <property type="entry name" value="NOP PROTEIN CHAPERONE 1"/>
    <property type="match status" value="1"/>
</dbReference>
<dbReference type="PANTHER" id="PTHR28674">
    <property type="entry name" value="SIMILAR TO DNA SEGMENT, CHR 10, WAYNE STATE UNIVERSITY 102,-EXPRESSED"/>
    <property type="match status" value="1"/>
</dbReference>
<comment type="caution">
    <text evidence="2">The sequence shown here is derived from an EMBL/GenBank/DDBJ whole genome shotgun (WGS) entry which is preliminary data.</text>
</comment>
<keyword evidence="3" id="KW-1185">Reference proteome</keyword>
<dbReference type="InterPro" id="IPR027921">
    <property type="entry name" value="NOPCHAP1"/>
</dbReference>
<evidence type="ECO:0000313" key="2">
    <source>
        <dbReference type="EMBL" id="KAL1520027.1"/>
    </source>
</evidence>
<feature type="region of interest" description="Disordered" evidence="1">
    <location>
        <begin position="70"/>
        <end position="161"/>
    </location>
</feature>
<dbReference type="EMBL" id="JBGBPQ010000009">
    <property type="protein sequence ID" value="KAL1520027.1"/>
    <property type="molecule type" value="Genomic_DNA"/>
</dbReference>
<protein>
    <submittedName>
        <fullName evidence="2">Uncharacterized protein</fullName>
    </submittedName>
</protein>
<dbReference type="GO" id="GO:0000492">
    <property type="term" value="P:box C/D snoRNP assembly"/>
    <property type="evidence" value="ECO:0007669"/>
    <property type="project" value="InterPro"/>
</dbReference>
<evidence type="ECO:0000256" key="1">
    <source>
        <dbReference type="SAM" id="MobiDB-lite"/>
    </source>
</evidence>
<dbReference type="GO" id="GO:0062064">
    <property type="term" value="F:box C/D methylation guide snoRNP complex binding"/>
    <property type="evidence" value="ECO:0007669"/>
    <property type="project" value="TreeGrafter"/>
</dbReference>
<proteinExistence type="predicted"/>
<evidence type="ECO:0000313" key="3">
    <source>
        <dbReference type="Proteomes" id="UP001515480"/>
    </source>
</evidence>
<gene>
    <name evidence="2" type="ORF">AB1Y20_023505</name>
</gene>
<dbReference type="Proteomes" id="UP001515480">
    <property type="component" value="Unassembled WGS sequence"/>
</dbReference>
<accession>A0AB34JGW9</accession>
<reference evidence="2 3" key="1">
    <citation type="journal article" date="2024" name="Science">
        <title>Giant polyketide synthase enzymes in the biosynthesis of giant marine polyether toxins.</title>
        <authorList>
            <person name="Fallon T.R."/>
            <person name="Shende V.V."/>
            <person name="Wierzbicki I.H."/>
            <person name="Pendleton A.L."/>
            <person name="Watervoot N.F."/>
            <person name="Auber R.P."/>
            <person name="Gonzalez D.J."/>
            <person name="Wisecaver J.H."/>
            <person name="Moore B.S."/>
        </authorList>
    </citation>
    <scope>NUCLEOTIDE SEQUENCE [LARGE SCALE GENOMIC DNA]</scope>
    <source>
        <strain evidence="2 3">12B1</strain>
    </source>
</reference>
<sequence>MAARTERPGRSELFERVASFLPAMQAANEALAMQCADNPASADIEQLDDPDAQHIEMNLACGILEVTKRDSTAASDDSDDSEGLKELQLPSAQTARMSAAQRAGKVLVQEMSPAGSPESQPSDDASALRMPIESPCEGGQNISATLLSQEGTSSRKRRRHS</sequence>